<reference evidence="7 8" key="1">
    <citation type="journal article" date="2011" name="Proc. Natl. Acad. Sci. U.S.A.">
        <title>Genetic diversity and population structure of the endangered marsupial Sarcophilus harrisii (Tasmanian devil).</title>
        <authorList>
            <person name="Miller W."/>
            <person name="Hayes V.M."/>
            <person name="Ratan A."/>
            <person name="Petersen D.C."/>
            <person name="Wittekindt N.E."/>
            <person name="Miller J."/>
            <person name="Walenz B."/>
            <person name="Knight J."/>
            <person name="Qi J."/>
            <person name="Zhao F."/>
            <person name="Wang Q."/>
            <person name="Bedoya-Reina O.C."/>
            <person name="Katiyar N."/>
            <person name="Tomsho L.P."/>
            <person name="Kasson L.M."/>
            <person name="Hardie R.A."/>
            <person name="Woodbridge P."/>
            <person name="Tindall E.A."/>
            <person name="Bertelsen M.F."/>
            <person name="Dixon D."/>
            <person name="Pyecroft S."/>
            <person name="Helgen K.M."/>
            <person name="Lesk A.M."/>
            <person name="Pringle T.H."/>
            <person name="Patterson N."/>
            <person name="Zhang Y."/>
            <person name="Kreiss A."/>
            <person name="Woods G.M."/>
            <person name="Jones M.E."/>
            <person name="Schuster S.C."/>
        </authorList>
    </citation>
    <scope>NUCLEOTIDE SEQUENCE [LARGE SCALE GENOMIC DNA]</scope>
</reference>
<keyword evidence="1 5" id="KW-0175">Coiled coil</keyword>
<evidence type="ECO:0000313" key="8">
    <source>
        <dbReference type="Proteomes" id="UP000007648"/>
    </source>
</evidence>
<evidence type="ECO:0000256" key="1">
    <source>
        <dbReference type="ARBA" id="ARBA00023054"/>
    </source>
</evidence>
<feature type="region of interest" description="Disordered" evidence="6">
    <location>
        <begin position="12"/>
        <end position="44"/>
    </location>
</feature>
<dbReference type="AlphaFoldDB" id="A0A7N4P1C7"/>
<dbReference type="PANTHER" id="PTHR32123:SF11">
    <property type="entry name" value="BICD FAMILY-LIKE CARGO ADAPTER 2-RELATED"/>
    <property type="match status" value="1"/>
</dbReference>
<dbReference type="InParanoid" id="A0A7N4P1C7"/>
<dbReference type="PANTHER" id="PTHR32123">
    <property type="entry name" value="BICD FAMILY-LIKE CARGO ADAPTER"/>
    <property type="match status" value="1"/>
</dbReference>
<feature type="compositionally biased region" description="Polar residues" evidence="6">
    <location>
        <begin position="16"/>
        <end position="25"/>
    </location>
</feature>
<reference evidence="7" key="3">
    <citation type="submission" date="2025-09" db="UniProtKB">
        <authorList>
            <consortium name="Ensembl"/>
        </authorList>
    </citation>
    <scope>IDENTIFICATION</scope>
</reference>
<feature type="coiled-coil region" evidence="5">
    <location>
        <begin position="171"/>
        <end position="310"/>
    </location>
</feature>
<reference evidence="7" key="2">
    <citation type="submission" date="2025-08" db="UniProtKB">
        <authorList>
            <consortium name="Ensembl"/>
        </authorList>
    </citation>
    <scope>IDENTIFICATION</scope>
</reference>
<dbReference type="FunCoup" id="A0A7N4P1C7">
    <property type="interactions" value="12"/>
</dbReference>
<dbReference type="Ensembl" id="ENSSHAT00000042947.1">
    <property type="protein sequence ID" value="ENSSHAP00000031657.1"/>
    <property type="gene ID" value="ENSSHAG00000017457.2"/>
</dbReference>
<feature type="region of interest" description="Disordered" evidence="6">
    <location>
        <begin position="50"/>
        <end position="69"/>
    </location>
</feature>
<evidence type="ECO:0000313" key="7">
    <source>
        <dbReference type="Ensembl" id="ENSSHAP00000031657.1"/>
    </source>
</evidence>
<organism evidence="7 8">
    <name type="scientific">Sarcophilus harrisii</name>
    <name type="common">Tasmanian devil</name>
    <name type="synonym">Sarcophilus laniarius</name>
    <dbReference type="NCBI Taxonomy" id="9305"/>
    <lineage>
        <taxon>Eukaryota</taxon>
        <taxon>Metazoa</taxon>
        <taxon>Chordata</taxon>
        <taxon>Craniata</taxon>
        <taxon>Vertebrata</taxon>
        <taxon>Euteleostomi</taxon>
        <taxon>Mammalia</taxon>
        <taxon>Metatheria</taxon>
        <taxon>Dasyuromorphia</taxon>
        <taxon>Dasyuridae</taxon>
        <taxon>Sarcophilus</taxon>
    </lineage>
</organism>
<dbReference type="Proteomes" id="UP000007648">
    <property type="component" value="Unassembled WGS sequence"/>
</dbReference>
<evidence type="ECO:0000256" key="6">
    <source>
        <dbReference type="SAM" id="MobiDB-lite"/>
    </source>
</evidence>
<dbReference type="GO" id="GO:0055107">
    <property type="term" value="P:Golgi to secretory granule transport"/>
    <property type="evidence" value="ECO:0007669"/>
    <property type="project" value="TreeGrafter"/>
</dbReference>
<feature type="coiled-coil region" evidence="5">
    <location>
        <begin position="89"/>
        <end position="127"/>
    </location>
</feature>
<evidence type="ECO:0000256" key="4">
    <source>
        <dbReference type="ARBA" id="ARBA00043196"/>
    </source>
</evidence>
<feature type="compositionally biased region" description="Basic and acidic residues" evidence="6">
    <location>
        <begin position="405"/>
        <end position="415"/>
    </location>
</feature>
<sequence length="523" mass="59325">MEGMLHKNLISDAWGSMNSPSSPQFPSGLLSGSTSPSGDDGFFPFVLERRDSFLGGPGPGDEKQEDEPEDLAVLLQRKEKDLLLAAELGKMLLERNEELSRSLELLKAQHAEREERLQQQNHELRQGLAARGAEWEARAGELEVDVATLRAELGERRSEQQNSGRQRAQALRELSEQNLRLSEQLAQASQTEQELQKELSTLRGDYQTQLLLGTEMQARLESLQGENQMLQSRRQDLEGQIKNLQEEVDQGQGRVQALHEELLLLKRERREHSLELELARSEAREALVSLKRLQQQVSELEEESRLQDSEVSGASLQSEIAHSLDEEGNPQLPMAPHEIHNPNVLHDSSKPQTPPEEGLEPPKKRASMSPREIVEEKEMEMERLQNELSLQVEELQSLREELQRQKELREEKDPESALSKALSDRDEAVNKSLALSLELTRISLERDSLSRELLRTIHQKVALSQELEAWQDDMQVVIGQQLRSQRLKELNSQPAMPPLDATKFSLGRGTGTGSFFTNLFKRT</sequence>
<gene>
    <name evidence="7" type="primary">BICDL2</name>
</gene>
<feature type="region of interest" description="Disordered" evidence="6">
    <location>
        <begin position="405"/>
        <end position="425"/>
    </location>
</feature>
<dbReference type="InterPro" id="IPR051149">
    <property type="entry name" value="Spindly/BICDR_Dynein_Adapter"/>
</dbReference>
<accession>A0A7N4P1C7</accession>
<keyword evidence="8" id="KW-1185">Reference proteome</keyword>
<name>A0A7N4P1C7_SARHA</name>
<dbReference type="GeneTree" id="ENSGT00940000160797"/>
<evidence type="ECO:0000256" key="5">
    <source>
        <dbReference type="SAM" id="Coils"/>
    </source>
</evidence>
<proteinExistence type="predicted"/>
<evidence type="ECO:0000256" key="2">
    <source>
        <dbReference type="ARBA" id="ARBA00040983"/>
    </source>
</evidence>
<feature type="region of interest" description="Disordered" evidence="6">
    <location>
        <begin position="326"/>
        <end position="370"/>
    </location>
</feature>
<protein>
    <recommendedName>
        <fullName evidence="2">BICD family-like cargo adapter 2</fullName>
    </recommendedName>
    <alternativeName>
        <fullName evidence="3">Bicaudal D-related protein 2</fullName>
    </alternativeName>
    <alternativeName>
        <fullName evidence="4">Coiled-coil domain-containing protein 64B</fullName>
    </alternativeName>
</protein>
<dbReference type="GO" id="GO:0031267">
    <property type="term" value="F:small GTPase binding"/>
    <property type="evidence" value="ECO:0007669"/>
    <property type="project" value="Ensembl"/>
</dbReference>
<dbReference type="GO" id="GO:0047496">
    <property type="term" value="P:vesicle transport along microtubule"/>
    <property type="evidence" value="ECO:0007669"/>
    <property type="project" value="TreeGrafter"/>
</dbReference>
<evidence type="ECO:0000256" key="3">
    <source>
        <dbReference type="ARBA" id="ARBA00041790"/>
    </source>
</evidence>
<feature type="compositionally biased region" description="Low complexity" evidence="6">
    <location>
        <begin position="26"/>
        <end position="41"/>
    </location>
</feature>